<dbReference type="GO" id="GO:0003677">
    <property type="term" value="F:DNA binding"/>
    <property type="evidence" value="ECO:0007669"/>
    <property type="project" value="UniProtKB-KW"/>
</dbReference>
<dbReference type="GeneID" id="63983824"/>
<dbReference type="InterPro" id="IPR052362">
    <property type="entry name" value="HTH-GbsR_regulator"/>
</dbReference>
<keyword evidence="3" id="KW-0804">Transcription</keyword>
<keyword evidence="2" id="KW-0238">DNA-binding</keyword>
<evidence type="ECO:0000313" key="7">
    <source>
        <dbReference type="Proteomes" id="UP000598054"/>
    </source>
</evidence>
<dbReference type="PANTHER" id="PTHR38465">
    <property type="entry name" value="HTH-TYPE TRANSCRIPTIONAL REGULATOR MJ1563-RELATED"/>
    <property type="match status" value="1"/>
</dbReference>
<organism evidence="5 8">
    <name type="scientific">Streptomyces californicus</name>
    <dbReference type="NCBI Taxonomy" id="67351"/>
    <lineage>
        <taxon>Bacteria</taxon>
        <taxon>Bacillati</taxon>
        <taxon>Actinomycetota</taxon>
        <taxon>Actinomycetes</taxon>
        <taxon>Kitasatosporales</taxon>
        <taxon>Streptomycetaceae</taxon>
        <taxon>Streptomyces</taxon>
    </lineage>
</organism>
<proteinExistence type="predicted"/>
<dbReference type="EMBL" id="CP070245">
    <property type="protein sequence ID" value="QRV33315.1"/>
    <property type="molecule type" value="Genomic_DNA"/>
</dbReference>
<dbReference type="Gene3D" id="1.10.10.10">
    <property type="entry name" value="Winged helix-like DNA-binding domain superfamily/Winged helix DNA-binding domain"/>
    <property type="match status" value="1"/>
</dbReference>
<gene>
    <name evidence="6" type="ORF">I6J41_29915</name>
    <name evidence="5" type="ORF">I6J42_04100</name>
</gene>
<dbReference type="AlphaFoldDB" id="A0ABD7CT12"/>
<dbReference type="RefSeq" id="WP_030113679.1">
    <property type="nucleotide sequence ID" value="NZ_CP070242.1"/>
</dbReference>
<evidence type="ECO:0000313" key="5">
    <source>
        <dbReference type="EMBL" id="QRV33315.1"/>
    </source>
</evidence>
<sequence>MTSDETTNDDDFTPDGLAPGGSVPDAGPLPAPGSAEFGDAEASFISEMGSLMERWGLPQATGRLFGYLLLRNKPVDLDTMTRELGQAKSGLSVAARQLEAWTLVRRSTRPGSRRIDYEAVGDLQHLLLVNNAHMRKFTETLNSGVPVARGEARDRLASLAGLFNGYVQQTEALVADWEARRAAATS</sequence>
<name>A0ABD7CT12_9ACTN</name>
<dbReference type="Proteomes" id="UP000598054">
    <property type="component" value="Chromosome"/>
</dbReference>
<evidence type="ECO:0000313" key="6">
    <source>
        <dbReference type="EMBL" id="QRV44492.1"/>
    </source>
</evidence>
<feature type="compositionally biased region" description="Acidic residues" evidence="4">
    <location>
        <begin position="1"/>
        <end position="13"/>
    </location>
</feature>
<evidence type="ECO:0000256" key="1">
    <source>
        <dbReference type="ARBA" id="ARBA00023015"/>
    </source>
</evidence>
<dbReference type="Proteomes" id="UP000623926">
    <property type="component" value="Chromosome"/>
</dbReference>
<evidence type="ECO:0000256" key="2">
    <source>
        <dbReference type="ARBA" id="ARBA00023125"/>
    </source>
</evidence>
<dbReference type="SUPFAM" id="SSF46785">
    <property type="entry name" value="Winged helix' DNA-binding domain"/>
    <property type="match status" value="1"/>
</dbReference>
<dbReference type="EMBL" id="CP070249">
    <property type="protein sequence ID" value="QRV44492.1"/>
    <property type="molecule type" value="Genomic_DNA"/>
</dbReference>
<protein>
    <submittedName>
        <fullName evidence="5">ArsR family transcriptional regulator</fullName>
    </submittedName>
</protein>
<dbReference type="InterPro" id="IPR036388">
    <property type="entry name" value="WH-like_DNA-bd_sf"/>
</dbReference>
<evidence type="ECO:0000313" key="8">
    <source>
        <dbReference type="Proteomes" id="UP000623926"/>
    </source>
</evidence>
<dbReference type="InterPro" id="IPR036390">
    <property type="entry name" value="WH_DNA-bd_sf"/>
</dbReference>
<accession>A0ABD7CT12</accession>
<evidence type="ECO:0000256" key="3">
    <source>
        <dbReference type="ARBA" id="ARBA00023163"/>
    </source>
</evidence>
<keyword evidence="7" id="KW-1185">Reference proteome</keyword>
<reference evidence="7 8" key="1">
    <citation type="submission" date="2021-02" db="EMBL/GenBank/DDBJ databases">
        <title>FDA dAtabase for Regulatory Grade micrObial Sequences (FDA-ARGOS): Supporting development and validation of Infectious Disease Dx tests.</title>
        <authorList>
            <person name="Sproer C."/>
            <person name="Gronow S."/>
            <person name="Severitt S."/>
            <person name="Schroder I."/>
            <person name="Tallon L."/>
            <person name="Sadzewicz L."/>
            <person name="Zhao X."/>
            <person name="Boylan J."/>
            <person name="Ott S."/>
            <person name="Bowen H."/>
            <person name="Vavikolanu K."/>
            <person name="Mehta A."/>
            <person name="Aluvathingal J."/>
            <person name="Nadendla S."/>
            <person name="Lowell S."/>
            <person name="Myers T."/>
            <person name="Yan Y."/>
            <person name="Sichtig H."/>
        </authorList>
    </citation>
    <scope>NUCLEOTIDE SEQUENCE [LARGE SCALE GENOMIC DNA]</scope>
    <source>
        <strain evidence="6 7">FDAARGOS_1211</strain>
        <strain evidence="5 8">FDAARGOS_1212</strain>
    </source>
</reference>
<evidence type="ECO:0000256" key="4">
    <source>
        <dbReference type="SAM" id="MobiDB-lite"/>
    </source>
</evidence>
<dbReference type="PANTHER" id="PTHR38465:SF2">
    <property type="entry name" value="HTH-TYPE TRANSCRIPTIONAL REGULATOR MMPR5"/>
    <property type="match status" value="1"/>
</dbReference>
<feature type="region of interest" description="Disordered" evidence="4">
    <location>
        <begin position="1"/>
        <end position="36"/>
    </location>
</feature>
<keyword evidence="1" id="KW-0805">Transcription regulation</keyword>